<evidence type="ECO:0000313" key="1">
    <source>
        <dbReference type="EMBL" id="KAL0300412.1"/>
    </source>
</evidence>
<dbReference type="AlphaFoldDB" id="A0AAW2K2E5"/>
<comment type="caution">
    <text evidence="1">The sequence shown here is derived from an EMBL/GenBank/DDBJ whole genome shotgun (WGS) entry which is preliminary data.</text>
</comment>
<reference evidence="1" key="2">
    <citation type="journal article" date="2024" name="Plant">
        <title>Genomic evolution and insights into agronomic trait innovations of Sesamum species.</title>
        <authorList>
            <person name="Miao H."/>
            <person name="Wang L."/>
            <person name="Qu L."/>
            <person name="Liu H."/>
            <person name="Sun Y."/>
            <person name="Le M."/>
            <person name="Wang Q."/>
            <person name="Wei S."/>
            <person name="Zheng Y."/>
            <person name="Lin W."/>
            <person name="Duan Y."/>
            <person name="Cao H."/>
            <person name="Xiong S."/>
            <person name="Wang X."/>
            <person name="Wei L."/>
            <person name="Li C."/>
            <person name="Ma Q."/>
            <person name="Ju M."/>
            <person name="Zhao R."/>
            <person name="Li G."/>
            <person name="Mu C."/>
            <person name="Tian Q."/>
            <person name="Mei H."/>
            <person name="Zhang T."/>
            <person name="Gao T."/>
            <person name="Zhang H."/>
        </authorList>
    </citation>
    <scope>NUCLEOTIDE SEQUENCE</scope>
    <source>
        <strain evidence="1">G01</strain>
    </source>
</reference>
<organism evidence="1">
    <name type="scientific">Sesamum angustifolium</name>
    <dbReference type="NCBI Taxonomy" id="2727405"/>
    <lineage>
        <taxon>Eukaryota</taxon>
        <taxon>Viridiplantae</taxon>
        <taxon>Streptophyta</taxon>
        <taxon>Embryophyta</taxon>
        <taxon>Tracheophyta</taxon>
        <taxon>Spermatophyta</taxon>
        <taxon>Magnoliopsida</taxon>
        <taxon>eudicotyledons</taxon>
        <taxon>Gunneridae</taxon>
        <taxon>Pentapetalae</taxon>
        <taxon>asterids</taxon>
        <taxon>lamiids</taxon>
        <taxon>Lamiales</taxon>
        <taxon>Pedaliaceae</taxon>
        <taxon>Sesamum</taxon>
    </lineage>
</organism>
<sequence length="98" mass="10002">MCTIESVSGGCKNSNHTTRTPAETVFAERVAAYPMGGRSWPYPSPLPGGGGGSWKSLSSVSGQAHTSWRTLSSATGVCLPAAAAAAWLGYPLLPPPPS</sequence>
<name>A0AAW2K2E5_9LAMI</name>
<protein>
    <submittedName>
        <fullName evidence="1">Uncharacterized protein</fullName>
    </submittedName>
</protein>
<gene>
    <name evidence="1" type="ORF">Sangu_3122100</name>
</gene>
<proteinExistence type="predicted"/>
<reference evidence="1" key="1">
    <citation type="submission" date="2020-06" db="EMBL/GenBank/DDBJ databases">
        <authorList>
            <person name="Li T."/>
            <person name="Hu X."/>
            <person name="Zhang T."/>
            <person name="Song X."/>
            <person name="Zhang H."/>
            <person name="Dai N."/>
            <person name="Sheng W."/>
            <person name="Hou X."/>
            <person name="Wei L."/>
        </authorList>
    </citation>
    <scope>NUCLEOTIDE SEQUENCE</scope>
    <source>
        <strain evidence="1">G01</strain>
        <tissue evidence="1">Leaf</tissue>
    </source>
</reference>
<accession>A0AAW2K2E5</accession>
<dbReference type="EMBL" id="JACGWK010000332">
    <property type="protein sequence ID" value="KAL0300412.1"/>
    <property type="molecule type" value="Genomic_DNA"/>
</dbReference>